<gene>
    <name evidence="2" type="ORF">NDU88_002059</name>
</gene>
<accession>A0AAV7KUH2</accession>
<reference evidence="2" key="1">
    <citation type="journal article" date="2022" name="bioRxiv">
        <title>Sequencing and chromosome-scale assembly of the giantPleurodeles waltlgenome.</title>
        <authorList>
            <person name="Brown T."/>
            <person name="Elewa A."/>
            <person name="Iarovenko S."/>
            <person name="Subramanian E."/>
            <person name="Araus A.J."/>
            <person name="Petzold A."/>
            <person name="Susuki M."/>
            <person name="Suzuki K.-i.T."/>
            <person name="Hayashi T."/>
            <person name="Toyoda A."/>
            <person name="Oliveira C."/>
            <person name="Osipova E."/>
            <person name="Leigh N.D."/>
            <person name="Simon A."/>
            <person name="Yun M.H."/>
        </authorList>
    </citation>
    <scope>NUCLEOTIDE SEQUENCE</scope>
    <source>
        <strain evidence="2">20211129_DDA</strain>
        <tissue evidence="2">Liver</tissue>
    </source>
</reference>
<feature type="region of interest" description="Disordered" evidence="1">
    <location>
        <begin position="1"/>
        <end position="33"/>
    </location>
</feature>
<organism evidence="2 3">
    <name type="scientific">Pleurodeles waltl</name>
    <name type="common">Iberian ribbed newt</name>
    <dbReference type="NCBI Taxonomy" id="8319"/>
    <lineage>
        <taxon>Eukaryota</taxon>
        <taxon>Metazoa</taxon>
        <taxon>Chordata</taxon>
        <taxon>Craniata</taxon>
        <taxon>Vertebrata</taxon>
        <taxon>Euteleostomi</taxon>
        <taxon>Amphibia</taxon>
        <taxon>Batrachia</taxon>
        <taxon>Caudata</taxon>
        <taxon>Salamandroidea</taxon>
        <taxon>Salamandridae</taxon>
        <taxon>Pleurodelinae</taxon>
        <taxon>Pleurodeles</taxon>
    </lineage>
</organism>
<sequence length="80" mass="8218">MSSCRAASEAWERLSKADGRPTTKPPAAQPLKCNYSGSGGLAMLLADDASGLQASRQHPKPPGSLTALGSLLGPRLSATR</sequence>
<name>A0AAV7KUH2_PLEWA</name>
<dbReference type="AlphaFoldDB" id="A0AAV7KUH2"/>
<feature type="region of interest" description="Disordered" evidence="1">
    <location>
        <begin position="50"/>
        <end position="80"/>
    </location>
</feature>
<protein>
    <submittedName>
        <fullName evidence="2">Uncharacterized protein</fullName>
    </submittedName>
</protein>
<evidence type="ECO:0000313" key="2">
    <source>
        <dbReference type="EMBL" id="KAJ1081887.1"/>
    </source>
</evidence>
<evidence type="ECO:0000256" key="1">
    <source>
        <dbReference type="SAM" id="MobiDB-lite"/>
    </source>
</evidence>
<dbReference type="Proteomes" id="UP001066276">
    <property type="component" value="Chromosome 12"/>
</dbReference>
<keyword evidence="3" id="KW-1185">Reference proteome</keyword>
<evidence type="ECO:0000313" key="3">
    <source>
        <dbReference type="Proteomes" id="UP001066276"/>
    </source>
</evidence>
<dbReference type="EMBL" id="JANPWB010000016">
    <property type="protein sequence ID" value="KAJ1081887.1"/>
    <property type="molecule type" value="Genomic_DNA"/>
</dbReference>
<proteinExistence type="predicted"/>
<comment type="caution">
    <text evidence="2">The sequence shown here is derived from an EMBL/GenBank/DDBJ whole genome shotgun (WGS) entry which is preliminary data.</text>
</comment>
<feature type="compositionally biased region" description="Basic and acidic residues" evidence="1">
    <location>
        <begin position="10"/>
        <end position="21"/>
    </location>
</feature>